<organism evidence="4 5">
    <name type="scientific">Aromia moschata</name>
    <dbReference type="NCBI Taxonomy" id="1265417"/>
    <lineage>
        <taxon>Eukaryota</taxon>
        <taxon>Metazoa</taxon>
        <taxon>Ecdysozoa</taxon>
        <taxon>Arthropoda</taxon>
        <taxon>Hexapoda</taxon>
        <taxon>Insecta</taxon>
        <taxon>Pterygota</taxon>
        <taxon>Neoptera</taxon>
        <taxon>Endopterygota</taxon>
        <taxon>Coleoptera</taxon>
        <taxon>Polyphaga</taxon>
        <taxon>Cucujiformia</taxon>
        <taxon>Chrysomeloidea</taxon>
        <taxon>Cerambycidae</taxon>
        <taxon>Cerambycinae</taxon>
        <taxon>Callichromatini</taxon>
        <taxon>Aromia</taxon>
    </lineage>
</organism>
<accession>A0AAV8YUJ3</accession>
<sequence>LTAERSDGSTLPEGGIDLDISRPSTSFVTKVSKEFIKRSWQRYMPAICRTPMFSEALYHYLDQHRAQPHLQQKKRKGNTSTDSEGLTGSPKRRRKFLRTSDNYAVSLRKLTKQVGDLREENKKVKQELKVSKARSKWLSDKVDHLKDVIKELVDINLISEDALSDLD</sequence>
<proteinExistence type="predicted"/>
<gene>
    <name evidence="4" type="ORF">NQ318_009095</name>
    <name evidence="3" type="ORF">NQ318_017029</name>
</gene>
<feature type="coiled-coil region" evidence="1">
    <location>
        <begin position="107"/>
        <end position="134"/>
    </location>
</feature>
<evidence type="ECO:0000256" key="2">
    <source>
        <dbReference type="SAM" id="MobiDB-lite"/>
    </source>
</evidence>
<evidence type="ECO:0000313" key="4">
    <source>
        <dbReference type="EMBL" id="KAJ8955199.1"/>
    </source>
</evidence>
<dbReference type="AlphaFoldDB" id="A0AAV8YUJ3"/>
<reference evidence="4" key="1">
    <citation type="journal article" date="2023" name="Insect Mol. Biol.">
        <title>Genome sequencing provides insights into the evolution of gene families encoding plant cell wall-degrading enzymes in longhorned beetles.</title>
        <authorList>
            <person name="Shin N.R."/>
            <person name="Okamura Y."/>
            <person name="Kirsch R."/>
            <person name="Pauchet Y."/>
        </authorList>
    </citation>
    <scope>NUCLEOTIDE SEQUENCE</scope>
    <source>
        <strain evidence="4">AMC_N1</strain>
    </source>
</reference>
<evidence type="ECO:0000313" key="5">
    <source>
        <dbReference type="Proteomes" id="UP001162162"/>
    </source>
</evidence>
<dbReference type="EMBL" id="JAPWTK010000040">
    <property type="protein sequence ID" value="KAJ8955199.1"/>
    <property type="molecule type" value="Genomic_DNA"/>
</dbReference>
<evidence type="ECO:0000313" key="3">
    <source>
        <dbReference type="EMBL" id="KAJ8937180.1"/>
    </source>
</evidence>
<keyword evidence="5" id="KW-1185">Reference proteome</keyword>
<feature type="region of interest" description="Disordered" evidence="2">
    <location>
        <begin position="66"/>
        <end position="96"/>
    </location>
</feature>
<protein>
    <submittedName>
        <fullName evidence="4">Uncharacterized protein</fullName>
    </submittedName>
</protein>
<comment type="caution">
    <text evidence="4">The sequence shown here is derived from an EMBL/GenBank/DDBJ whole genome shotgun (WGS) entry which is preliminary data.</text>
</comment>
<name>A0AAV8YUJ3_9CUCU</name>
<evidence type="ECO:0000256" key="1">
    <source>
        <dbReference type="SAM" id="Coils"/>
    </source>
</evidence>
<feature type="non-terminal residue" evidence="4">
    <location>
        <position position="167"/>
    </location>
</feature>
<dbReference type="EMBL" id="JAPWTK010000674">
    <property type="protein sequence ID" value="KAJ8937180.1"/>
    <property type="molecule type" value="Genomic_DNA"/>
</dbReference>
<feature type="non-terminal residue" evidence="4">
    <location>
        <position position="1"/>
    </location>
</feature>
<keyword evidence="1" id="KW-0175">Coiled coil</keyword>
<dbReference type="Proteomes" id="UP001162162">
    <property type="component" value="Unassembled WGS sequence"/>
</dbReference>